<dbReference type="EMBL" id="JSYN01000001">
    <property type="protein sequence ID" value="KIA96915.1"/>
    <property type="molecule type" value="Genomic_DNA"/>
</dbReference>
<evidence type="ECO:0000259" key="2">
    <source>
        <dbReference type="SMART" id="SM00245"/>
    </source>
</evidence>
<proteinExistence type="predicted"/>
<dbReference type="SMART" id="SM00245">
    <property type="entry name" value="TSPc"/>
    <property type="match status" value="1"/>
</dbReference>
<accession>A0A0C1DS44</accession>
<keyword evidence="4" id="KW-1185">Reference proteome</keyword>
<organism evidence="3 4">
    <name type="scientific">Pedobacter kyungheensis</name>
    <dbReference type="NCBI Taxonomy" id="1069985"/>
    <lineage>
        <taxon>Bacteria</taxon>
        <taxon>Pseudomonadati</taxon>
        <taxon>Bacteroidota</taxon>
        <taxon>Sphingobacteriia</taxon>
        <taxon>Sphingobacteriales</taxon>
        <taxon>Sphingobacteriaceae</taxon>
        <taxon>Pedobacter</taxon>
    </lineage>
</organism>
<dbReference type="OrthoDB" id="2327485at2"/>
<protein>
    <recommendedName>
        <fullName evidence="2">Tail specific protease domain-containing protein</fullName>
    </recommendedName>
</protein>
<dbReference type="Gene3D" id="3.90.226.10">
    <property type="entry name" value="2-enoyl-CoA Hydratase, Chain A, domain 1"/>
    <property type="match status" value="1"/>
</dbReference>
<feature type="signal peptide" evidence="1">
    <location>
        <begin position="1"/>
        <end position="18"/>
    </location>
</feature>
<comment type="caution">
    <text evidence="3">The sequence shown here is derived from an EMBL/GenBank/DDBJ whole genome shotgun (WGS) entry which is preliminary data.</text>
</comment>
<dbReference type="InterPro" id="IPR029045">
    <property type="entry name" value="ClpP/crotonase-like_dom_sf"/>
</dbReference>
<dbReference type="Pfam" id="PF03572">
    <property type="entry name" value="Peptidase_S41"/>
    <property type="match status" value="1"/>
</dbReference>
<keyword evidence="1" id="KW-0732">Signal</keyword>
<feature type="domain" description="Tail specific protease" evidence="2">
    <location>
        <begin position="222"/>
        <end position="458"/>
    </location>
</feature>
<evidence type="ECO:0000256" key="1">
    <source>
        <dbReference type="SAM" id="SignalP"/>
    </source>
</evidence>
<evidence type="ECO:0000313" key="4">
    <source>
        <dbReference type="Proteomes" id="UP000031246"/>
    </source>
</evidence>
<dbReference type="GO" id="GO:0006508">
    <property type="term" value="P:proteolysis"/>
    <property type="evidence" value="ECO:0007669"/>
    <property type="project" value="InterPro"/>
</dbReference>
<dbReference type="Proteomes" id="UP000031246">
    <property type="component" value="Unassembled WGS sequence"/>
</dbReference>
<reference evidence="3 4" key="1">
    <citation type="submission" date="2014-10" db="EMBL/GenBank/DDBJ databases">
        <title>Pedobacter Kyungheensis.</title>
        <authorList>
            <person name="Anderson B.M."/>
            <person name="Newman J.D."/>
        </authorList>
    </citation>
    <scope>NUCLEOTIDE SEQUENCE [LARGE SCALE GENOMIC DNA]</scope>
    <source>
        <strain evidence="3 4">KACC 16221</strain>
    </source>
</reference>
<dbReference type="InterPro" id="IPR005151">
    <property type="entry name" value="Tail-specific_protease"/>
</dbReference>
<name>A0A0C1DS44_9SPHI</name>
<dbReference type="GO" id="GO:0008236">
    <property type="term" value="F:serine-type peptidase activity"/>
    <property type="evidence" value="ECO:0007669"/>
    <property type="project" value="InterPro"/>
</dbReference>
<sequence length="473" mass="54323">MKYCIVIFFLFLTTQAQSQDCSCLANFSYMVGKVKKNYAGYYDKVTVANQQKFDLFTDSLLEVAQKSDKYQCSSILREWLAFFKDKHMTAGIDATGFSDDAIRQFYTKDVKASFTETQFYQYLENNNEKKDDIEGVWFNDTGTYKIGIIRVPNQNLLSFLAFVIKADSIYWTPGQIKFEIVKEGQKYQTKYFRSKDHSYMSPIIKKEGDTLSFDTYGKWYKNKEIKSSQTITKKKANLSPKFTKLGNGISMFSLPSFASLEYVKVIDSLIKQNEAILKSTKHLIIDLRDNSGGSVLVYEKLLPYLYTNPILTEGGTVLASSDNIENGYSNLHPELSDSLQRYFKERLSKLKAHEGEFYKLYPIDTIKLPVVQKYPERVSFLVNRNTGSAAELFLLEAKQSKKVKIYGENSAGAVDYTEFIKVKMPCDFFVLYYPACKSLRLPEYPLDNIGIQPDIKISGNITDWIDYVQTHTP</sequence>
<gene>
    <name evidence="3" type="ORF">OC25_00440</name>
</gene>
<dbReference type="SUPFAM" id="SSF52096">
    <property type="entry name" value="ClpP/crotonase"/>
    <property type="match status" value="1"/>
</dbReference>
<feature type="chain" id="PRO_5002130127" description="Tail specific protease domain-containing protein" evidence="1">
    <location>
        <begin position="19"/>
        <end position="473"/>
    </location>
</feature>
<dbReference type="AlphaFoldDB" id="A0A0C1DS44"/>
<evidence type="ECO:0000313" key="3">
    <source>
        <dbReference type="EMBL" id="KIA96915.1"/>
    </source>
</evidence>